<feature type="region of interest" description="Disordered" evidence="1">
    <location>
        <begin position="36"/>
        <end position="64"/>
    </location>
</feature>
<name>A0A6J4KSL9_9ACTN</name>
<feature type="compositionally biased region" description="Basic residues" evidence="1">
    <location>
        <begin position="223"/>
        <end position="232"/>
    </location>
</feature>
<feature type="compositionally biased region" description="Pro residues" evidence="1">
    <location>
        <begin position="167"/>
        <end position="180"/>
    </location>
</feature>
<reference evidence="2" key="1">
    <citation type="submission" date="2020-02" db="EMBL/GenBank/DDBJ databases">
        <authorList>
            <person name="Meier V. D."/>
        </authorList>
    </citation>
    <scope>NUCLEOTIDE SEQUENCE</scope>
    <source>
        <strain evidence="2">AVDCRST_MAG16</strain>
    </source>
</reference>
<organism evidence="2">
    <name type="scientific">uncultured Frankineae bacterium</name>
    <dbReference type="NCBI Taxonomy" id="437475"/>
    <lineage>
        <taxon>Bacteria</taxon>
        <taxon>Bacillati</taxon>
        <taxon>Actinomycetota</taxon>
        <taxon>Actinomycetes</taxon>
        <taxon>Frankiales</taxon>
        <taxon>environmental samples</taxon>
    </lineage>
</organism>
<dbReference type="EMBL" id="CADCUE010000021">
    <property type="protein sequence ID" value="CAA9312319.1"/>
    <property type="molecule type" value="Genomic_DNA"/>
</dbReference>
<accession>A0A6J4KSL9</accession>
<protein>
    <submittedName>
        <fullName evidence="2">RNA methyltransferase, TrmH family</fullName>
    </submittedName>
</protein>
<feature type="non-terminal residue" evidence="2">
    <location>
        <position position="1"/>
    </location>
</feature>
<dbReference type="GO" id="GO:0032259">
    <property type="term" value="P:methylation"/>
    <property type="evidence" value="ECO:0007669"/>
    <property type="project" value="UniProtKB-KW"/>
</dbReference>
<proteinExistence type="predicted"/>
<feature type="non-terminal residue" evidence="2">
    <location>
        <position position="232"/>
    </location>
</feature>
<dbReference type="AlphaFoldDB" id="A0A6J4KSL9"/>
<keyword evidence="2" id="KW-0808">Transferase</keyword>
<evidence type="ECO:0000313" key="2">
    <source>
        <dbReference type="EMBL" id="CAA9312319.1"/>
    </source>
</evidence>
<keyword evidence="2" id="KW-0489">Methyltransferase</keyword>
<sequence>WPRRSPRRACSASLRCSTSTSPRRCRAVRAWWSSSRPRPIPATPGRSCARRTPPGPTPWCSPRARPTRTAASACARRPAACGTCPWWSGCRSPTRSRRCTTPACPSWPPAAARAGRTSTSSRTRGCSPRPPPGCSATRQRGSAKRHWPAPTARCASRSTGGPSRSTSPPPRRCACTPPPGRSAGPPAQNSSRVRPRPQPRTDVQGQRRRDRRGPGVVNCLHRPAPRRTVHAP</sequence>
<feature type="region of interest" description="Disordered" evidence="1">
    <location>
        <begin position="97"/>
        <end position="232"/>
    </location>
</feature>
<feature type="compositionally biased region" description="Low complexity" evidence="1">
    <location>
        <begin position="97"/>
        <end position="127"/>
    </location>
</feature>
<dbReference type="GO" id="GO:0008168">
    <property type="term" value="F:methyltransferase activity"/>
    <property type="evidence" value="ECO:0007669"/>
    <property type="project" value="UniProtKB-KW"/>
</dbReference>
<evidence type="ECO:0000256" key="1">
    <source>
        <dbReference type="SAM" id="MobiDB-lite"/>
    </source>
</evidence>
<gene>
    <name evidence="2" type="ORF">AVDCRST_MAG16-255</name>
</gene>
<feature type="compositionally biased region" description="Low complexity" evidence="1">
    <location>
        <begin position="156"/>
        <end position="166"/>
    </location>
</feature>